<feature type="domain" description="Major facilitator superfamily (MFS) profile" evidence="8">
    <location>
        <begin position="12"/>
        <end position="401"/>
    </location>
</feature>
<dbReference type="EMBL" id="CADCWN010000409">
    <property type="protein sequence ID" value="CAA9590567.1"/>
    <property type="molecule type" value="Genomic_DNA"/>
</dbReference>
<keyword evidence="6 7" id="KW-0472">Membrane</keyword>
<protein>
    <submittedName>
        <fullName evidence="9">Multidrug-efflux transporter, major facilitator superfamily (MFS)</fullName>
    </submittedName>
</protein>
<name>A0A6J4VXH6_9BACT</name>
<feature type="transmembrane region" description="Helical" evidence="7">
    <location>
        <begin position="87"/>
        <end position="107"/>
    </location>
</feature>
<evidence type="ECO:0000256" key="1">
    <source>
        <dbReference type="ARBA" id="ARBA00004651"/>
    </source>
</evidence>
<sequence>MVVEPGETWRRNLAVLMLGIFATYTGFAFVMPFLPLFVTQLGVTDPGEAALWSGVLFGLSPLLSGLLAPIWGALAERYGRKAMLARGLGVFALLILLTAFVTNIWQLLALRTLNGIFGGYIVLAIGLASAIAPKERVGEAIGLIQAAQLAGGIGAPFIGGIIVDLVGLRGSFFVAAALALVGFLAFQIGFREQPVARTAEPERGREARGSLRGWLRQPHFAGLLVAIFALQFIDRSFGPLLPLYLGTLDAPAERLGTISGTVLAGGALTAGIAATVVGRLSGRSNPRALLVGTTAIGAACCLPLAGVEHWWQVLVLRLLLGLLAGGAVTLVYAVGGRALPDGARVAAFSTLAGAAQVGGAISPMVTGILARWISLGAIFVLDAILYVAVLIWAIRMLRAGR</sequence>
<evidence type="ECO:0000313" key="9">
    <source>
        <dbReference type="EMBL" id="CAA9590567.1"/>
    </source>
</evidence>
<dbReference type="SUPFAM" id="SSF103473">
    <property type="entry name" value="MFS general substrate transporter"/>
    <property type="match status" value="1"/>
</dbReference>
<feature type="transmembrane region" description="Helical" evidence="7">
    <location>
        <begin position="345"/>
        <end position="366"/>
    </location>
</feature>
<evidence type="ECO:0000256" key="2">
    <source>
        <dbReference type="ARBA" id="ARBA00022448"/>
    </source>
</evidence>
<evidence type="ECO:0000256" key="4">
    <source>
        <dbReference type="ARBA" id="ARBA00022692"/>
    </source>
</evidence>
<dbReference type="PANTHER" id="PTHR43414:SF6">
    <property type="entry name" value="MULTIDRUG RESISTANCE PROTEIN MDTG"/>
    <property type="match status" value="1"/>
</dbReference>
<feature type="transmembrane region" description="Helical" evidence="7">
    <location>
        <begin position="258"/>
        <end position="277"/>
    </location>
</feature>
<comment type="subcellular location">
    <subcellularLocation>
        <location evidence="1">Cell membrane</location>
        <topology evidence="1">Multi-pass membrane protein</topology>
    </subcellularLocation>
</comment>
<dbReference type="Pfam" id="PF07690">
    <property type="entry name" value="MFS_1"/>
    <property type="match status" value="1"/>
</dbReference>
<feature type="transmembrane region" description="Helical" evidence="7">
    <location>
        <begin position="113"/>
        <end position="131"/>
    </location>
</feature>
<feature type="transmembrane region" description="Helical" evidence="7">
    <location>
        <begin position="372"/>
        <end position="394"/>
    </location>
</feature>
<dbReference type="InterPro" id="IPR020846">
    <property type="entry name" value="MFS_dom"/>
</dbReference>
<dbReference type="Gene3D" id="1.20.1250.20">
    <property type="entry name" value="MFS general substrate transporter like domains"/>
    <property type="match status" value="2"/>
</dbReference>
<dbReference type="PROSITE" id="PS50850">
    <property type="entry name" value="MFS"/>
    <property type="match status" value="1"/>
</dbReference>
<keyword evidence="5 7" id="KW-1133">Transmembrane helix</keyword>
<feature type="transmembrane region" description="Helical" evidence="7">
    <location>
        <begin position="172"/>
        <end position="190"/>
    </location>
</feature>
<organism evidence="9">
    <name type="scientific">uncultured Thermomicrobiales bacterium</name>
    <dbReference type="NCBI Taxonomy" id="1645740"/>
    <lineage>
        <taxon>Bacteria</taxon>
        <taxon>Pseudomonadati</taxon>
        <taxon>Thermomicrobiota</taxon>
        <taxon>Thermomicrobia</taxon>
        <taxon>Thermomicrobiales</taxon>
        <taxon>environmental samples</taxon>
    </lineage>
</organism>
<dbReference type="InterPro" id="IPR036259">
    <property type="entry name" value="MFS_trans_sf"/>
</dbReference>
<evidence type="ECO:0000259" key="8">
    <source>
        <dbReference type="PROSITE" id="PS50850"/>
    </source>
</evidence>
<dbReference type="InterPro" id="IPR011701">
    <property type="entry name" value="MFS"/>
</dbReference>
<gene>
    <name evidence="9" type="ORF">AVDCRST_MAG18-5063</name>
</gene>
<feature type="transmembrane region" description="Helical" evidence="7">
    <location>
        <begin position="313"/>
        <end position="333"/>
    </location>
</feature>
<feature type="transmembrane region" description="Helical" evidence="7">
    <location>
        <begin position="12"/>
        <end position="38"/>
    </location>
</feature>
<feature type="transmembrane region" description="Helical" evidence="7">
    <location>
        <begin position="220"/>
        <end position="238"/>
    </location>
</feature>
<feature type="transmembrane region" description="Helical" evidence="7">
    <location>
        <begin position="143"/>
        <end position="166"/>
    </location>
</feature>
<evidence type="ECO:0000256" key="6">
    <source>
        <dbReference type="ARBA" id="ARBA00023136"/>
    </source>
</evidence>
<evidence type="ECO:0000256" key="5">
    <source>
        <dbReference type="ARBA" id="ARBA00022989"/>
    </source>
</evidence>
<dbReference type="AlphaFoldDB" id="A0A6J4VXH6"/>
<dbReference type="PANTHER" id="PTHR43414">
    <property type="entry name" value="MULTIDRUG RESISTANCE PROTEIN MDTG"/>
    <property type="match status" value="1"/>
</dbReference>
<feature type="transmembrane region" description="Helical" evidence="7">
    <location>
        <begin position="289"/>
        <end position="307"/>
    </location>
</feature>
<keyword evidence="3" id="KW-1003">Cell membrane</keyword>
<accession>A0A6J4VXH6</accession>
<evidence type="ECO:0000256" key="7">
    <source>
        <dbReference type="SAM" id="Phobius"/>
    </source>
</evidence>
<keyword evidence="4 7" id="KW-0812">Transmembrane</keyword>
<evidence type="ECO:0000256" key="3">
    <source>
        <dbReference type="ARBA" id="ARBA00022475"/>
    </source>
</evidence>
<keyword evidence="2" id="KW-0813">Transport</keyword>
<feature type="transmembrane region" description="Helical" evidence="7">
    <location>
        <begin position="50"/>
        <end position="75"/>
    </location>
</feature>
<dbReference type="GO" id="GO:0005886">
    <property type="term" value="C:plasma membrane"/>
    <property type="evidence" value="ECO:0007669"/>
    <property type="project" value="UniProtKB-SubCell"/>
</dbReference>
<reference evidence="9" key="1">
    <citation type="submission" date="2020-02" db="EMBL/GenBank/DDBJ databases">
        <authorList>
            <person name="Meier V. D."/>
        </authorList>
    </citation>
    <scope>NUCLEOTIDE SEQUENCE</scope>
    <source>
        <strain evidence="9">AVDCRST_MAG18</strain>
    </source>
</reference>
<dbReference type="GO" id="GO:0022857">
    <property type="term" value="F:transmembrane transporter activity"/>
    <property type="evidence" value="ECO:0007669"/>
    <property type="project" value="InterPro"/>
</dbReference>
<proteinExistence type="predicted"/>